<evidence type="ECO:0000313" key="3">
    <source>
        <dbReference type="Proteomes" id="UP000253687"/>
    </source>
</evidence>
<accession>A0A369FJM0</accession>
<feature type="transmembrane region" description="Helical" evidence="1">
    <location>
        <begin position="39"/>
        <end position="62"/>
    </location>
</feature>
<dbReference type="Proteomes" id="UP000253687">
    <property type="component" value="Unassembled WGS sequence"/>
</dbReference>
<dbReference type="EMBL" id="QOGZ01000049">
    <property type="protein sequence ID" value="RDA32774.1"/>
    <property type="molecule type" value="Genomic_DNA"/>
</dbReference>
<dbReference type="RefSeq" id="WP_113926418.1">
    <property type="nucleotide sequence ID" value="NZ_QODP01000037.1"/>
</dbReference>
<comment type="caution">
    <text evidence="2">The sequence shown here is derived from an EMBL/GenBank/DDBJ whole genome shotgun (WGS) entry which is preliminary data.</text>
</comment>
<reference evidence="2 3" key="1">
    <citation type="submission" date="2018-07" db="EMBL/GenBank/DDBJ databases">
        <title>Whole Genome Sequence Analysis of Avian Pathogenic E. coli - An Australian Perspective.</title>
        <authorList>
            <person name="Cummins M.L."/>
            <person name="Reid C.J."/>
            <person name="Roy Chowdhury P."/>
            <person name="Bushell R."/>
            <person name="Esbert N."/>
            <person name="Tivendale K.A."/>
            <person name="Noormohammadi A.H."/>
            <person name="Islam S."/>
            <person name="Marenda M.S."/>
            <person name="Browning G.F."/>
            <person name="Markham P.F."/>
            <person name="Djordjevic S.P."/>
        </authorList>
    </citation>
    <scope>NUCLEOTIDE SEQUENCE [LARGE SCALE GENOMIC DNA]</scope>
    <source>
        <strain evidence="2 3">AVC211</strain>
    </source>
</reference>
<evidence type="ECO:0000313" key="2">
    <source>
        <dbReference type="EMBL" id="RDA32774.1"/>
    </source>
</evidence>
<protein>
    <submittedName>
        <fullName evidence="2">Uncharacterized protein</fullName>
    </submittedName>
</protein>
<feature type="transmembrane region" description="Helical" evidence="1">
    <location>
        <begin position="7"/>
        <end position="27"/>
    </location>
</feature>
<proteinExistence type="predicted"/>
<keyword evidence="1" id="KW-0812">Transmembrane</keyword>
<organism evidence="2 3">
    <name type="scientific">Escherichia coli</name>
    <dbReference type="NCBI Taxonomy" id="562"/>
    <lineage>
        <taxon>Bacteria</taxon>
        <taxon>Pseudomonadati</taxon>
        <taxon>Pseudomonadota</taxon>
        <taxon>Gammaproteobacteria</taxon>
        <taxon>Enterobacterales</taxon>
        <taxon>Enterobacteriaceae</taxon>
        <taxon>Escherichia</taxon>
    </lineage>
</organism>
<sequence>MEFLLTALPYRALFSLTWFFVVLYIVREEPQCPVWLYDVIRGINLIIIVITIVVIPLLPVLLR</sequence>
<keyword evidence="1" id="KW-0472">Membrane</keyword>
<keyword evidence="1" id="KW-1133">Transmembrane helix</keyword>
<evidence type="ECO:0000256" key="1">
    <source>
        <dbReference type="SAM" id="Phobius"/>
    </source>
</evidence>
<name>A0A369FJM0_ECOLX</name>
<dbReference type="AlphaFoldDB" id="A0A369FJM0"/>
<gene>
    <name evidence="2" type="ORF">DTL43_24325</name>
</gene>